<dbReference type="PANTHER" id="PTHR45947">
    <property type="entry name" value="SULFOQUINOVOSYL TRANSFERASE SQD2"/>
    <property type="match status" value="1"/>
</dbReference>
<evidence type="ECO:0000259" key="2">
    <source>
        <dbReference type="Pfam" id="PF13477"/>
    </source>
</evidence>
<dbReference type="CDD" id="cd03808">
    <property type="entry name" value="GT4_CapM-like"/>
    <property type="match status" value="1"/>
</dbReference>
<dbReference type="InterPro" id="IPR028098">
    <property type="entry name" value="Glyco_trans_4-like_N"/>
</dbReference>
<name>A0A1B8ZG14_9FLAO</name>
<sequence>MKDINDETKINSNNVLHIITVSFVINHFFGNQFNYLQKKAGNNYFLGCSVSKEFFDLSESLNYKTFPVEVTRSINPIEDLKAIFKIYRFIKKNKIDTVVGHTPKGGMVAMIASFLAGIKDRVYFRHGIIYETSTGFKRLLLKNIDRLSGTLATKVVCVSNSVKKISEDDHLNASSKNIILGLGTCNGIDTENKFNPQKQDITLIEEIRKELNIKEEDFVIGYVGRLVKDKGINELIAAWAILKEKHQNIKLLLVGPIEERDPISEESKRIIETDPNIINTGFVLNAAPYFNVMDIFILPTYREGFPTVSLEASSMNLPVLITKATGCTESIIEGQTGLFIKNDPEDIINKIELYIENNDMKKLHGSNGRNFVRQNFEETKIWDVIHEKLGY</sequence>
<dbReference type="Pfam" id="PF13477">
    <property type="entry name" value="Glyco_trans_4_2"/>
    <property type="match status" value="1"/>
</dbReference>
<reference evidence="3 4" key="1">
    <citation type="submission" date="2016-07" db="EMBL/GenBank/DDBJ databases">
        <authorList>
            <person name="Jeong J.-J."/>
            <person name="Kim D.W."/>
            <person name="Sang M.K."/>
            <person name="Choi I.-G."/>
            <person name="Kim K.D."/>
        </authorList>
    </citation>
    <scope>NUCLEOTIDE SEQUENCE [LARGE SCALE GENOMIC DNA]</scope>
    <source>
        <strain evidence="3 4">UTM-3</strain>
    </source>
</reference>
<dbReference type="SUPFAM" id="SSF53756">
    <property type="entry name" value="UDP-Glycosyltransferase/glycogen phosphorylase"/>
    <property type="match status" value="1"/>
</dbReference>
<dbReference type="OrthoDB" id="9790710at2"/>
<evidence type="ECO:0008006" key="5">
    <source>
        <dbReference type="Google" id="ProtNLM"/>
    </source>
</evidence>
<dbReference type="InterPro" id="IPR050194">
    <property type="entry name" value="Glycosyltransferase_grp1"/>
</dbReference>
<dbReference type="PANTHER" id="PTHR45947:SF3">
    <property type="entry name" value="SULFOQUINOVOSYL TRANSFERASE SQD2"/>
    <property type="match status" value="1"/>
</dbReference>
<comment type="caution">
    <text evidence="3">The sequence shown here is derived from an EMBL/GenBank/DDBJ whole genome shotgun (WGS) entry which is preliminary data.</text>
</comment>
<gene>
    <name evidence="3" type="ORF">BBI01_10980</name>
</gene>
<dbReference type="GO" id="GO:0016757">
    <property type="term" value="F:glycosyltransferase activity"/>
    <property type="evidence" value="ECO:0007669"/>
    <property type="project" value="InterPro"/>
</dbReference>
<evidence type="ECO:0000259" key="1">
    <source>
        <dbReference type="Pfam" id="PF00534"/>
    </source>
</evidence>
<feature type="domain" description="Glycosyl transferase family 1" evidence="1">
    <location>
        <begin position="205"/>
        <end position="370"/>
    </location>
</feature>
<dbReference type="RefSeq" id="WP_065394894.1">
    <property type="nucleotide sequence ID" value="NZ_MAYH01000034.1"/>
</dbReference>
<dbReference type="EMBL" id="MAYH01000034">
    <property type="protein sequence ID" value="OCA70476.1"/>
    <property type="molecule type" value="Genomic_DNA"/>
</dbReference>
<dbReference type="InterPro" id="IPR001296">
    <property type="entry name" value="Glyco_trans_1"/>
</dbReference>
<proteinExistence type="predicted"/>
<evidence type="ECO:0000313" key="3">
    <source>
        <dbReference type="EMBL" id="OCA70476.1"/>
    </source>
</evidence>
<dbReference type="Gene3D" id="3.40.50.2000">
    <property type="entry name" value="Glycogen Phosphorylase B"/>
    <property type="match status" value="2"/>
</dbReference>
<dbReference type="Pfam" id="PF00534">
    <property type="entry name" value="Glycos_transf_1"/>
    <property type="match status" value="1"/>
</dbReference>
<protein>
    <recommendedName>
        <fullName evidence="5">Glycosyl transferase family 1</fullName>
    </recommendedName>
</protein>
<feature type="domain" description="Glycosyltransferase subfamily 4-like N-terminal" evidence="2">
    <location>
        <begin position="55"/>
        <end position="157"/>
    </location>
</feature>
<organism evidence="3 4">
    <name type="scientific">Chryseobacterium artocarpi</name>
    <dbReference type="NCBI Taxonomy" id="1414727"/>
    <lineage>
        <taxon>Bacteria</taxon>
        <taxon>Pseudomonadati</taxon>
        <taxon>Bacteroidota</taxon>
        <taxon>Flavobacteriia</taxon>
        <taxon>Flavobacteriales</taxon>
        <taxon>Weeksellaceae</taxon>
        <taxon>Chryseobacterium group</taxon>
        <taxon>Chryseobacterium</taxon>
    </lineage>
</organism>
<accession>A0A1B8ZG14</accession>
<keyword evidence="4" id="KW-1185">Reference proteome</keyword>
<dbReference type="AlphaFoldDB" id="A0A1B8ZG14"/>
<evidence type="ECO:0000313" key="4">
    <source>
        <dbReference type="Proteomes" id="UP000092651"/>
    </source>
</evidence>
<dbReference type="Proteomes" id="UP000092651">
    <property type="component" value="Unassembled WGS sequence"/>
</dbReference>